<dbReference type="CDD" id="cd13394">
    <property type="entry name" value="Syo1_like"/>
    <property type="match status" value="1"/>
</dbReference>
<organism evidence="5 6">
    <name type="scientific">Cryptococcus amylolentus CBS 6273</name>
    <dbReference type="NCBI Taxonomy" id="1296118"/>
    <lineage>
        <taxon>Eukaryota</taxon>
        <taxon>Fungi</taxon>
        <taxon>Dikarya</taxon>
        <taxon>Basidiomycota</taxon>
        <taxon>Agaricomycotina</taxon>
        <taxon>Tremellomycetes</taxon>
        <taxon>Tremellales</taxon>
        <taxon>Cryptococcaceae</taxon>
        <taxon>Cryptococcus</taxon>
    </lineage>
</organism>
<dbReference type="GO" id="GO:0006606">
    <property type="term" value="P:protein import into nucleus"/>
    <property type="evidence" value="ECO:0007669"/>
    <property type="project" value="TreeGrafter"/>
</dbReference>
<dbReference type="Gene3D" id="1.25.10.10">
    <property type="entry name" value="Leucine-rich Repeat Variant"/>
    <property type="match status" value="1"/>
</dbReference>
<dbReference type="Proteomes" id="UP000095149">
    <property type="component" value="Unassembled WGS sequence"/>
</dbReference>
<protein>
    <recommendedName>
        <fullName evidence="4">SYO1-like TPR repeats domain-containing protein</fullName>
    </recommendedName>
</protein>
<evidence type="ECO:0000259" key="4">
    <source>
        <dbReference type="Pfam" id="PF25567"/>
    </source>
</evidence>
<comment type="caution">
    <text evidence="5">The sequence shown here is derived from an EMBL/GenBank/DDBJ whole genome shotgun (WGS) entry which is preliminary data.</text>
</comment>
<feature type="domain" description="SYO1-like TPR repeats" evidence="4">
    <location>
        <begin position="463"/>
        <end position="734"/>
    </location>
</feature>
<name>A0A1E3JVX7_9TREE</name>
<feature type="region of interest" description="Disordered" evidence="3">
    <location>
        <begin position="250"/>
        <end position="281"/>
    </location>
</feature>
<reference evidence="5 6" key="1">
    <citation type="submission" date="2016-06" db="EMBL/GenBank/DDBJ databases">
        <title>Evolution of pathogenesis and genome organization in the Tremellales.</title>
        <authorList>
            <person name="Cuomo C."/>
            <person name="Litvintseva A."/>
            <person name="Heitman J."/>
            <person name="Chen Y."/>
            <person name="Sun S."/>
            <person name="Springer D."/>
            <person name="Dromer F."/>
            <person name="Young S."/>
            <person name="Zeng Q."/>
            <person name="Chapman S."/>
            <person name="Gujja S."/>
            <person name="Saif S."/>
            <person name="Birren B."/>
        </authorList>
    </citation>
    <scope>NUCLEOTIDE SEQUENCE [LARGE SCALE GENOMIC DNA]</scope>
    <source>
        <strain evidence="5 6">CBS 6273</strain>
    </source>
</reference>
<sequence length="735" mass="78988">MGKAQTKKKTQGWRHNPVRVPDAHLGAGKGEGKANPAKAEQMLPVLKKLGSTEYADRIWACAAISNLIQNDAATRRLFQGNNVVGALIERLTDDVDEVVVEASGALRNLAIDGGRELCGEMANKGIISHLAVFIGKISNTVDQIMSSTVPDTDESYQARKHLLSLSENVISLLWCLAEAGPKSLASVNGLSCEIMLVKILEGREKLGLGVSAAAAQTLFALSQDNFPFRKSLIVHPTALPTLISVAQEDHLPAENAQKEREKARKDRKKSKDSAAQGAEDDLPDGRALLRRVHVCGVLRNIIRAGSRADEKVGINELTGSTILPLVNGLLDVKLGDVCERVSQLVQQIVSGLPPPTETLSNNSPQTDHKTSTDVALERIERNLSTVVAALEVLTNICAGLEDAEEVAAEIADEGGAAEVAEDDEDADMDDDEVDDEGLISRAREPGAEVEMEAAGVVINPGATLSHLLKALNLPERLTALSQPLALSFPPATSEPSLHPPTTAVLSVLHLHALEALNNLLLTAVASVDNADGSKAVASIREKVPAQGLWDSMFGIVRAVGGDQGILNKKGQEMRMEIMQMALGGLWGAVKVNSEVVNVQQDQVQDLMDIIPLLRDESSKSRAIEILSSLASRSSTSPSENTLISSHLISLLPSASSPELLISLLNAIIDIYSDETRSYDAVFEQQAFAQVLAGMVGKVRAEVKKVDKRKDAELRVRGEEVYENLVAFIKWRRSLK</sequence>
<dbReference type="GO" id="GO:0042273">
    <property type="term" value="P:ribosomal large subunit biogenesis"/>
    <property type="evidence" value="ECO:0007669"/>
    <property type="project" value="TreeGrafter"/>
</dbReference>
<feature type="compositionally biased region" description="Basic residues" evidence="3">
    <location>
        <begin position="1"/>
        <end position="12"/>
    </location>
</feature>
<evidence type="ECO:0000313" key="6">
    <source>
        <dbReference type="Proteomes" id="UP000095149"/>
    </source>
</evidence>
<proteinExistence type="inferred from homology"/>
<feature type="repeat" description="ARM" evidence="2">
    <location>
        <begin position="82"/>
        <end position="110"/>
    </location>
</feature>
<gene>
    <name evidence="5" type="ORF">I350_05554</name>
</gene>
<dbReference type="InterPro" id="IPR000225">
    <property type="entry name" value="Armadillo"/>
</dbReference>
<dbReference type="EMBL" id="MEKH01000008">
    <property type="protein sequence ID" value="ODO04943.1"/>
    <property type="molecule type" value="Genomic_DNA"/>
</dbReference>
<dbReference type="AlphaFoldDB" id="A0A1E3JVX7"/>
<feature type="compositionally biased region" description="Basic and acidic residues" evidence="3">
    <location>
        <begin position="250"/>
        <end position="272"/>
    </location>
</feature>
<evidence type="ECO:0000256" key="2">
    <source>
        <dbReference type="PROSITE-ProRule" id="PRU00259"/>
    </source>
</evidence>
<feature type="region of interest" description="Disordered" evidence="3">
    <location>
        <begin position="1"/>
        <end position="36"/>
    </location>
</feature>
<dbReference type="PANTHER" id="PTHR13347">
    <property type="entry name" value="HEAT REPEAT-CONTAINING PROTEIN 3"/>
    <property type="match status" value="1"/>
</dbReference>
<dbReference type="OrthoDB" id="288703at2759"/>
<dbReference type="GO" id="GO:0051082">
    <property type="term" value="F:unfolded protein binding"/>
    <property type="evidence" value="ECO:0007669"/>
    <property type="project" value="TreeGrafter"/>
</dbReference>
<dbReference type="PROSITE" id="PS50176">
    <property type="entry name" value="ARM_REPEAT"/>
    <property type="match status" value="1"/>
</dbReference>
<dbReference type="Pfam" id="PF25567">
    <property type="entry name" value="TPR_SYO1"/>
    <property type="match status" value="1"/>
</dbReference>
<accession>A0A1E3JVX7</accession>
<comment type="similarity">
    <text evidence="1">Belongs to the nuclear import and ribosome assembly adapter family.</text>
</comment>
<evidence type="ECO:0000256" key="3">
    <source>
        <dbReference type="SAM" id="MobiDB-lite"/>
    </source>
</evidence>
<evidence type="ECO:0000256" key="1">
    <source>
        <dbReference type="ARBA" id="ARBA00049983"/>
    </source>
</evidence>
<dbReference type="InterPro" id="IPR057990">
    <property type="entry name" value="TPR_SYO1"/>
</dbReference>
<dbReference type="InterPro" id="IPR011989">
    <property type="entry name" value="ARM-like"/>
</dbReference>
<dbReference type="SUPFAM" id="SSF48371">
    <property type="entry name" value="ARM repeat"/>
    <property type="match status" value="1"/>
</dbReference>
<dbReference type="PANTHER" id="PTHR13347:SF1">
    <property type="entry name" value="HEAT REPEAT-CONTAINING PROTEIN 3"/>
    <property type="match status" value="1"/>
</dbReference>
<dbReference type="InterPro" id="IPR052616">
    <property type="entry name" value="SYO1-like"/>
</dbReference>
<evidence type="ECO:0000313" key="5">
    <source>
        <dbReference type="EMBL" id="ODO04943.1"/>
    </source>
</evidence>
<dbReference type="InterPro" id="IPR016024">
    <property type="entry name" value="ARM-type_fold"/>
</dbReference>